<dbReference type="InterPro" id="IPR046058">
    <property type="entry name" value="WbuC_cupin"/>
</dbReference>
<dbReference type="InterPro" id="IPR011051">
    <property type="entry name" value="RmlC_Cupin_sf"/>
</dbReference>
<dbReference type="NCBIfam" id="TIGR04366">
    <property type="entry name" value="cupin_WbuC"/>
    <property type="match status" value="1"/>
</dbReference>
<dbReference type="KEGG" id="mic:Mic7113_3421"/>
<organism evidence="2 3">
    <name type="scientific">Allocoleopsis franciscana PCC 7113</name>
    <dbReference type="NCBI Taxonomy" id="1173027"/>
    <lineage>
        <taxon>Bacteria</taxon>
        <taxon>Bacillati</taxon>
        <taxon>Cyanobacteriota</taxon>
        <taxon>Cyanophyceae</taxon>
        <taxon>Coleofasciculales</taxon>
        <taxon>Coleofasciculaceae</taxon>
        <taxon>Allocoleopsis</taxon>
        <taxon>Allocoleopsis franciscana</taxon>
    </lineage>
</organism>
<accession>K9WFI4</accession>
<feature type="domain" description="Cupin fold metalloprotein WbuC cupin" evidence="1">
    <location>
        <begin position="9"/>
        <end position="92"/>
    </location>
</feature>
<keyword evidence="3" id="KW-1185">Reference proteome</keyword>
<dbReference type="AlphaFoldDB" id="K9WFI4"/>
<gene>
    <name evidence="2" type="ORF">Mic7113_3421</name>
</gene>
<dbReference type="SUPFAM" id="SSF51182">
    <property type="entry name" value="RmlC-like cupins"/>
    <property type="match status" value="1"/>
</dbReference>
<dbReference type="EMBL" id="CP003630">
    <property type="protein sequence ID" value="AFZ19150.1"/>
    <property type="molecule type" value="Genomic_DNA"/>
</dbReference>
<evidence type="ECO:0000259" key="1">
    <source>
        <dbReference type="Pfam" id="PF19480"/>
    </source>
</evidence>
<dbReference type="HOGENOM" id="CLU_121835_0_0_3"/>
<reference evidence="2 3" key="1">
    <citation type="submission" date="2012-06" db="EMBL/GenBank/DDBJ databases">
        <title>Finished chromosome of genome of Microcoleus sp. PCC 7113.</title>
        <authorList>
            <consortium name="US DOE Joint Genome Institute"/>
            <person name="Gugger M."/>
            <person name="Coursin T."/>
            <person name="Rippka R."/>
            <person name="Tandeau De Marsac N."/>
            <person name="Huntemann M."/>
            <person name="Wei C.-L."/>
            <person name="Han J."/>
            <person name="Detter J.C."/>
            <person name="Han C."/>
            <person name="Tapia R."/>
            <person name="Chen A."/>
            <person name="Kyrpides N."/>
            <person name="Mavromatis K."/>
            <person name="Markowitz V."/>
            <person name="Szeto E."/>
            <person name="Ivanova N."/>
            <person name="Pagani I."/>
            <person name="Pati A."/>
            <person name="Goodwin L."/>
            <person name="Nordberg H.P."/>
            <person name="Cantor M.N."/>
            <person name="Hua S.X."/>
            <person name="Woyke T."/>
            <person name="Kerfeld C.A."/>
        </authorList>
    </citation>
    <scope>NUCLEOTIDE SEQUENCE [LARGE SCALE GENOMIC DNA]</scope>
    <source>
        <strain evidence="2 3">PCC 7113</strain>
    </source>
</reference>
<dbReference type="CDD" id="cd07005">
    <property type="entry name" value="cupin_WbuC-like"/>
    <property type="match status" value="1"/>
</dbReference>
<dbReference type="InterPro" id="IPR014710">
    <property type="entry name" value="RmlC-like_jellyroll"/>
</dbReference>
<evidence type="ECO:0000313" key="3">
    <source>
        <dbReference type="Proteomes" id="UP000010471"/>
    </source>
</evidence>
<dbReference type="RefSeq" id="WP_015183293.1">
    <property type="nucleotide sequence ID" value="NC_019738.1"/>
</dbReference>
<dbReference type="Pfam" id="PF19480">
    <property type="entry name" value="DUF6016"/>
    <property type="match status" value="1"/>
</dbReference>
<evidence type="ECO:0000313" key="2">
    <source>
        <dbReference type="EMBL" id="AFZ19150.1"/>
    </source>
</evidence>
<dbReference type="Proteomes" id="UP000010471">
    <property type="component" value="Chromosome"/>
</dbReference>
<name>K9WFI4_9CYAN</name>
<dbReference type="eggNOG" id="COG0662">
    <property type="taxonomic scope" value="Bacteria"/>
</dbReference>
<dbReference type="OrthoDB" id="981227at2"/>
<dbReference type="Gene3D" id="2.60.120.10">
    <property type="entry name" value="Jelly Rolls"/>
    <property type="match status" value="1"/>
</dbReference>
<dbReference type="InterPro" id="IPR027565">
    <property type="entry name" value="Cupin_WbuC"/>
</dbReference>
<protein>
    <recommendedName>
        <fullName evidence="1">Cupin fold metalloprotein WbuC cupin domain-containing protein</fullName>
    </recommendedName>
</protein>
<dbReference type="STRING" id="1173027.Mic7113_3421"/>
<sequence>MRSLPIKRLTEELLHTIVEQARHSPRQRQNYDFHEPSEKVQRFLNVLQPGTYVRPHRHQRPPQVNGFEFFLVIQGEIGIIIFDESAQILHTERICANGSTRAIELPEGVYHTLVVLRPDTVMLELKEGPYNPSTDKEFLDGFPAEGTPAAEQMVKGWRGYFG</sequence>
<proteinExistence type="predicted"/>